<sequence>MSRKRHSIHHLHFFILLILLTLGATATLVFSYQPQLQAAAVAITSLSYFLWGIIHHYKQDELHREIILEYFFISLFGAILLISLILKN</sequence>
<dbReference type="RefSeq" id="WP_161931809.1">
    <property type="nucleotide sequence ID" value="NZ_CP047901.1"/>
</dbReference>
<dbReference type="AlphaFoldDB" id="A0A857NGZ9"/>
<dbReference type="EMBL" id="CP047901">
    <property type="protein sequence ID" value="QHO63428.1"/>
    <property type="molecule type" value="Genomic_DNA"/>
</dbReference>
<proteinExistence type="predicted"/>
<reference evidence="3" key="1">
    <citation type="journal article" date="2020" name="Microorganisms">
        <title>Complete Genome of a Member of a New Bacterial Lineage in the Microgenomates Group Reveals an Unusual Nucleotide Composition Disparity Between Two Strands of DNA and Limited Metabolic Potential.</title>
        <authorList>
            <person name="Kadnikov V.V."/>
            <person name="Mardanov A.V."/>
            <person name="Beletsky A.V."/>
            <person name="Karnachuk O.V."/>
            <person name="Ravin N.V."/>
        </authorList>
    </citation>
    <scope>NUCLEOTIDE SEQUENCE [LARGE SCALE GENOMIC DNA]</scope>
</reference>
<name>A0A857NGZ9_9BACT</name>
<feature type="transmembrane region" description="Helical" evidence="1">
    <location>
        <begin position="66"/>
        <end position="86"/>
    </location>
</feature>
<keyword evidence="3" id="KW-1185">Reference proteome</keyword>
<evidence type="ECO:0000313" key="3">
    <source>
        <dbReference type="Proteomes" id="UP000463983"/>
    </source>
</evidence>
<keyword evidence="1" id="KW-0812">Transmembrane</keyword>
<keyword evidence="1" id="KW-1133">Transmembrane helix</keyword>
<evidence type="ECO:0000256" key="1">
    <source>
        <dbReference type="SAM" id="Phobius"/>
    </source>
</evidence>
<protein>
    <submittedName>
        <fullName evidence="2">Uncharacterized protein</fullName>
    </submittedName>
</protein>
<evidence type="ECO:0000313" key="2">
    <source>
        <dbReference type="EMBL" id="QHO63428.1"/>
    </source>
</evidence>
<keyword evidence="1" id="KW-0472">Membrane</keyword>
<gene>
    <name evidence="2" type="ORF">MICH65_0447</name>
</gene>
<dbReference type="KEGG" id="caqa:MICH65_0447"/>
<accession>A0A857NGZ9</accession>
<organism evidence="2 3">
    <name type="scientific">Candidatus Chazhemtobacterium aquaticus</name>
    <dbReference type="NCBI Taxonomy" id="2715735"/>
    <lineage>
        <taxon>Bacteria</taxon>
        <taxon>Candidatus Chazhemtobacteraceae</taxon>
        <taxon>Candidatus Chazhemtobacterium</taxon>
    </lineage>
</organism>
<feature type="transmembrane region" description="Helical" evidence="1">
    <location>
        <begin position="36"/>
        <end position="54"/>
    </location>
</feature>
<dbReference type="Proteomes" id="UP000463983">
    <property type="component" value="Chromosome"/>
</dbReference>